<feature type="chain" id="PRO_5022228638" evidence="1">
    <location>
        <begin position="26"/>
        <end position="212"/>
    </location>
</feature>
<dbReference type="Proteomes" id="UP000321484">
    <property type="component" value="Unassembled WGS sequence"/>
</dbReference>
<feature type="signal peptide" evidence="1">
    <location>
        <begin position="1"/>
        <end position="25"/>
    </location>
</feature>
<gene>
    <name evidence="2" type="ORF">AFE02nite_07790</name>
</gene>
<dbReference type="NCBIfam" id="TIGR04088">
    <property type="entry name" value="cognate_SipW"/>
    <property type="match status" value="1"/>
</dbReference>
<dbReference type="Pfam" id="PF12389">
    <property type="entry name" value="Peptidase_M73"/>
    <property type="match status" value="1"/>
</dbReference>
<organism evidence="2 3">
    <name type="scientific">Actinotalea fermentans</name>
    <dbReference type="NCBI Taxonomy" id="43671"/>
    <lineage>
        <taxon>Bacteria</taxon>
        <taxon>Bacillati</taxon>
        <taxon>Actinomycetota</taxon>
        <taxon>Actinomycetes</taxon>
        <taxon>Micrococcales</taxon>
        <taxon>Cellulomonadaceae</taxon>
        <taxon>Actinotalea</taxon>
    </lineage>
</organism>
<proteinExistence type="predicted"/>
<dbReference type="RefSeq" id="WP_052113526.1">
    <property type="nucleotide sequence ID" value="NZ_BJYK01000001.1"/>
</dbReference>
<evidence type="ECO:0000313" key="3">
    <source>
        <dbReference type="Proteomes" id="UP000321484"/>
    </source>
</evidence>
<keyword evidence="1" id="KW-0732">Signal</keyword>
<keyword evidence="3" id="KW-1185">Reference proteome</keyword>
<dbReference type="InterPro" id="IPR022121">
    <property type="entry name" value="Peptidase_M73_camelysin"/>
</dbReference>
<sequence>MKKTLLLSAVSVAGAAALVGSMTFAAFNDYEDVAGPRVAAGTIELDQWGTQMPFPVTVSNMAPGDVVDIPVVLENEGTLPGHLYGKVDSLVGTEDGCDVRDLDGFQIFDPARVERATGDDCDNLWSPGDLMEYLTIELLVPGGDPIDLANAGPDDFLVAPMAAHAIQHYTVRVTFENTPLVGDDVYTIDPQNKAQGDGATINLKFALVADAA</sequence>
<protein>
    <submittedName>
        <fullName evidence="2">Uncharacterized protein</fullName>
    </submittedName>
</protein>
<dbReference type="EMBL" id="BJYK01000001">
    <property type="protein sequence ID" value="GEN79045.1"/>
    <property type="molecule type" value="Genomic_DNA"/>
</dbReference>
<accession>A0A511YV20</accession>
<dbReference type="InterPro" id="IPR023833">
    <property type="entry name" value="Signal_pept_SipW-depend-type"/>
</dbReference>
<evidence type="ECO:0000256" key="1">
    <source>
        <dbReference type="SAM" id="SignalP"/>
    </source>
</evidence>
<dbReference type="AlphaFoldDB" id="A0A511YV20"/>
<name>A0A511YV20_9CELL</name>
<evidence type="ECO:0000313" key="2">
    <source>
        <dbReference type="EMBL" id="GEN79045.1"/>
    </source>
</evidence>
<comment type="caution">
    <text evidence="2">The sequence shown here is derived from an EMBL/GenBank/DDBJ whole genome shotgun (WGS) entry which is preliminary data.</text>
</comment>
<reference evidence="2 3" key="1">
    <citation type="submission" date="2019-07" db="EMBL/GenBank/DDBJ databases">
        <title>Whole genome shotgun sequence of Actinotalea fermentans NBRC 105374.</title>
        <authorList>
            <person name="Hosoyama A."/>
            <person name="Uohara A."/>
            <person name="Ohji S."/>
            <person name="Ichikawa N."/>
        </authorList>
    </citation>
    <scope>NUCLEOTIDE SEQUENCE [LARGE SCALE GENOMIC DNA]</scope>
    <source>
        <strain evidence="2 3">NBRC 105374</strain>
    </source>
</reference>